<feature type="region of interest" description="Disordered" evidence="1">
    <location>
        <begin position="1"/>
        <end position="23"/>
    </location>
</feature>
<dbReference type="InterPro" id="IPR032710">
    <property type="entry name" value="NTF2-like_dom_sf"/>
</dbReference>
<feature type="compositionally biased region" description="Basic and acidic residues" evidence="1">
    <location>
        <begin position="1"/>
        <end position="14"/>
    </location>
</feature>
<reference evidence="2" key="2">
    <citation type="journal article" date="2024" name="Environ. Microbiol.">
        <title>Genome analysis and description of Tunturibacter gen. nov. expands the diversity of Terriglobia in tundra soils.</title>
        <authorList>
            <person name="Messyasz A."/>
            <person name="Mannisto M.K."/>
            <person name="Kerkhof L.J."/>
            <person name="Haggblom M.M."/>
        </authorList>
    </citation>
    <scope>NUCLEOTIDE SEQUENCE</scope>
    <source>
        <strain evidence="2">M8UP23</strain>
    </source>
</reference>
<dbReference type="PANTHER" id="PTHR38436:SF1">
    <property type="entry name" value="ESTER CYCLASE"/>
    <property type="match status" value="1"/>
</dbReference>
<dbReference type="EMBL" id="CP132932">
    <property type="protein sequence ID" value="XCB26457.1"/>
    <property type="molecule type" value="Genomic_DNA"/>
</dbReference>
<organism evidence="2">
    <name type="scientific">Tunturiibacter empetritectus</name>
    <dbReference type="NCBI Taxonomy" id="3069691"/>
    <lineage>
        <taxon>Bacteria</taxon>
        <taxon>Pseudomonadati</taxon>
        <taxon>Acidobacteriota</taxon>
        <taxon>Terriglobia</taxon>
        <taxon>Terriglobales</taxon>
        <taxon>Acidobacteriaceae</taxon>
        <taxon>Tunturiibacter</taxon>
    </lineage>
</organism>
<dbReference type="KEGG" id="temp:RBB75_18835"/>
<dbReference type="SUPFAM" id="SSF54427">
    <property type="entry name" value="NTF2-like"/>
    <property type="match status" value="1"/>
</dbReference>
<gene>
    <name evidence="2" type="ORF">RBB75_18835</name>
</gene>
<dbReference type="GO" id="GO:0030638">
    <property type="term" value="P:polyketide metabolic process"/>
    <property type="evidence" value="ECO:0007669"/>
    <property type="project" value="InterPro"/>
</dbReference>
<dbReference type="PANTHER" id="PTHR38436">
    <property type="entry name" value="POLYKETIDE CYCLASE SNOAL-LIKE DOMAIN"/>
    <property type="match status" value="1"/>
</dbReference>
<accession>A0AAU7ZC52</accession>
<protein>
    <submittedName>
        <fullName evidence="2">Ester cyclase</fullName>
    </submittedName>
</protein>
<dbReference type="Gene3D" id="3.10.450.50">
    <property type="match status" value="1"/>
</dbReference>
<evidence type="ECO:0000313" key="2">
    <source>
        <dbReference type="EMBL" id="XCB26457.1"/>
    </source>
</evidence>
<name>A0AAU7ZC52_9BACT</name>
<dbReference type="InterPro" id="IPR009959">
    <property type="entry name" value="Cyclase_SnoaL-like"/>
</dbReference>
<dbReference type="RefSeq" id="WP_353068976.1">
    <property type="nucleotide sequence ID" value="NZ_CP132932.1"/>
</dbReference>
<evidence type="ECO:0000256" key="1">
    <source>
        <dbReference type="SAM" id="MobiDB-lite"/>
    </source>
</evidence>
<dbReference type="Pfam" id="PF07366">
    <property type="entry name" value="SnoaL"/>
    <property type="match status" value="1"/>
</dbReference>
<proteinExistence type="predicted"/>
<reference evidence="2" key="1">
    <citation type="submission" date="2023-08" db="EMBL/GenBank/DDBJ databases">
        <authorList>
            <person name="Messyasz A."/>
            <person name="Mannisto M.K."/>
            <person name="Kerkhof L.J."/>
            <person name="Haggblom M."/>
        </authorList>
    </citation>
    <scope>NUCLEOTIDE SEQUENCE</scope>
    <source>
        <strain evidence="2">M8UP23</strain>
    </source>
</reference>
<dbReference type="AlphaFoldDB" id="A0AAU7ZC52"/>
<sequence length="152" mass="16353">MSKESNIEAQKKMGEAINSGKLERLHDVMASDVKDHDPAPDQGKGVEGFIMFFTELRAAFPDLSIAVEHLVADEDNVGFAYTITGTHDGNFLGIPPSGKKVKARGMQISKFKDGKITERWGSSDQLGIMQQIGVIKPAKSLAAPPVLTGKTA</sequence>